<sequence length="572" mass="63491">MKRLSNGTKTNQPGEHLAKVEVSYILVNSFIGRYTSQLHEQLRHECRRWNPPILSNRSPPGDGRNSSLKSNNCNALSPARQSFTRLPRPSGQGYKLAGSVSVAIQEGVVLVIHQKICCCIRDISAYAHEYSRTSDDSCIIGVDNIPYVSCTSVGSGRNRDPWTPWVLPRVDACTSGTNLSFLTSRREGAAELRSVFPAELDSRIERHPDMPVFSESVVAFEAYLSQVLIANYIHVSATGVLVYDAVLTFDREVAQVWKGNSIWFILLYCTNRYAAILNRVMVILERIHWGQTDKVGRARSYFRPIRIAHISIDPCVHLSSCAVVSWLDTSFLIVTWLSIATFSALRVYAISGRRLWLLLVVLSFGVVLPVVDVYQMTTISLYALSPPLVGCNGSSGLSLNAYRLHVVHTKVPVATGARASSIASDLAVLLVTFHETYTVYRASNRDNGQSLTHILFEHGTMYFVVLFVFNIFDIVILQIAINGAIADFVTVYVPFCRLDFGEPLTWRVLLRRLSVILVARFLLSLREVGIDDGGSMLELSTIEMRNPTSGLASIVDSLGGPLGRDDLDVETE</sequence>
<evidence type="ECO:0000313" key="2">
    <source>
        <dbReference type="Proteomes" id="UP001144978"/>
    </source>
</evidence>
<name>A0ACC1P909_9APHY</name>
<gene>
    <name evidence="1" type="ORF">NUW54_g9383</name>
</gene>
<reference evidence="1" key="1">
    <citation type="submission" date="2022-08" db="EMBL/GenBank/DDBJ databases">
        <title>Genome Sequence of Pycnoporus sanguineus.</title>
        <authorList>
            <person name="Buettner E."/>
        </authorList>
    </citation>
    <scope>NUCLEOTIDE SEQUENCE</scope>
    <source>
        <strain evidence="1">CG-C14</strain>
    </source>
</reference>
<comment type="caution">
    <text evidence="1">The sequence shown here is derived from an EMBL/GenBank/DDBJ whole genome shotgun (WGS) entry which is preliminary data.</text>
</comment>
<dbReference type="EMBL" id="JANSHE010003120">
    <property type="protein sequence ID" value="KAJ2987595.1"/>
    <property type="molecule type" value="Genomic_DNA"/>
</dbReference>
<accession>A0ACC1P909</accession>
<organism evidence="1 2">
    <name type="scientific">Trametes sanguinea</name>
    <dbReference type="NCBI Taxonomy" id="158606"/>
    <lineage>
        <taxon>Eukaryota</taxon>
        <taxon>Fungi</taxon>
        <taxon>Dikarya</taxon>
        <taxon>Basidiomycota</taxon>
        <taxon>Agaricomycotina</taxon>
        <taxon>Agaricomycetes</taxon>
        <taxon>Polyporales</taxon>
        <taxon>Polyporaceae</taxon>
        <taxon>Trametes</taxon>
    </lineage>
</organism>
<protein>
    <submittedName>
        <fullName evidence="1">Uncharacterized protein</fullName>
    </submittedName>
</protein>
<evidence type="ECO:0000313" key="1">
    <source>
        <dbReference type="EMBL" id="KAJ2987595.1"/>
    </source>
</evidence>
<dbReference type="Proteomes" id="UP001144978">
    <property type="component" value="Unassembled WGS sequence"/>
</dbReference>
<keyword evidence="2" id="KW-1185">Reference proteome</keyword>
<proteinExistence type="predicted"/>